<sequence>LFHWVCVKSQHDQFSSPTLNKPPTHLYWTTWFRVAVVSNVGNIWVKCSSCGFSSGSCVNTWLVCN</sequence>
<gene>
    <name evidence="1" type="primary">Nfu_g_1_023491</name>
</gene>
<dbReference type="AlphaFoldDB" id="A0A1A8D373"/>
<protein>
    <submittedName>
        <fullName evidence="1">Uncharacterized protein</fullName>
    </submittedName>
</protein>
<reference evidence="1" key="2">
    <citation type="submission" date="2016-06" db="EMBL/GenBank/DDBJ databases">
        <title>The genome of a short-lived fish provides insights into sex chromosome evolution and the genetic control of aging.</title>
        <authorList>
            <person name="Reichwald K."/>
            <person name="Felder M."/>
            <person name="Petzold A."/>
            <person name="Koch P."/>
            <person name="Groth M."/>
            <person name="Platzer M."/>
        </authorList>
    </citation>
    <scope>NUCLEOTIDE SEQUENCE</scope>
    <source>
        <tissue evidence="1">Brain</tissue>
    </source>
</reference>
<feature type="non-terminal residue" evidence="1">
    <location>
        <position position="1"/>
    </location>
</feature>
<dbReference type="EMBL" id="HADZ01021649">
    <property type="protein sequence ID" value="SBP85590.1"/>
    <property type="molecule type" value="Transcribed_RNA"/>
</dbReference>
<accession>A0A1A8D373</accession>
<reference evidence="1" key="1">
    <citation type="submission" date="2016-05" db="EMBL/GenBank/DDBJ databases">
        <authorList>
            <person name="Lavstsen T."/>
            <person name="Jespersen J.S."/>
        </authorList>
    </citation>
    <scope>NUCLEOTIDE SEQUENCE</scope>
    <source>
        <tissue evidence="1">Brain</tissue>
    </source>
</reference>
<evidence type="ECO:0000313" key="1">
    <source>
        <dbReference type="EMBL" id="SBP85590.1"/>
    </source>
</evidence>
<name>A0A1A8D373_NOTKA</name>
<organism evidence="1">
    <name type="scientific">Nothobranchius kadleci</name>
    <name type="common">African annual killifish</name>
    <dbReference type="NCBI Taxonomy" id="1051664"/>
    <lineage>
        <taxon>Eukaryota</taxon>
        <taxon>Metazoa</taxon>
        <taxon>Chordata</taxon>
        <taxon>Craniata</taxon>
        <taxon>Vertebrata</taxon>
        <taxon>Euteleostomi</taxon>
        <taxon>Actinopterygii</taxon>
        <taxon>Neopterygii</taxon>
        <taxon>Teleostei</taxon>
        <taxon>Neoteleostei</taxon>
        <taxon>Acanthomorphata</taxon>
        <taxon>Ovalentaria</taxon>
        <taxon>Atherinomorphae</taxon>
        <taxon>Cyprinodontiformes</taxon>
        <taxon>Nothobranchiidae</taxon>
        <taxon>Nothobranchius</taxon>
    </lineage>
</organism>
<proteinExistence type="predicted"/>